<dbReference type="EMBL" id="QBLH01000334">
    <property type="protein sequence ID" value="TGZ56474.1"/>
    <property type="molecule type" value="Genomic_DNA"/>
</dbReference>
<feature type="non-terminal residue" evidence="1">
    <location>
        <position position="302"/>
    </location>
</feature>
<dbReference type="Proteomes" id="UP000310200">
    <property type="component" value="Unassembled WGS sequence"/>
</dbReference>
<gene>
    <name evidence="1" type="ORF">DBV15_11161</name>
</gene>
<keyword evidence="2" id="KW-1185">Reference proteome</keyword>
<name>A0A4V3SCF7_9HYME</name>
<evidence type="ECO:0000313" key="2">
    <source>
        <dbReference type="Proteomes" id="UP000310200"/>
    </source>
</evidence>
<accession>A0A4V3SCF7</accession>
<evidence type="ECO:0000313" key="1">
    <source>
        <dbReference type="EMBL" id="TGZ56474.1"/>
    </source>
</evidence>
<proteinExistence type="predicted"/>
<organism evidence="1 2">
    <name type="scientific">Temnothorax longispinosus</name>
    <dbReference type="NCBI Taxonomy" id="300112"/>
    <lineage>
        <taxon>Eukaryota</taxon>
        <taxon>Metazoa</taxon>
        <taxon>Ecdysozoa</taxon>
        <taxon>Arthropoda</taxon>
        <taxon>Hexapoda</taxon>
        <taxon>Insecta</taxon>
        <taxon>Pterygota</taxon>
        <taxon>Neoptera</taxon>
        <taxon>Endopterygota</taxon>
        <taxon>Hymenoptera</taxon>
        <taxon>Apocrita</taxon>
        <taxon>Aculeata</taxon>
        <taxon>Formicoidea</taxon>
        <taxon>Formicidae</taxon>
        <taxon>Myrmicinae</taxon>
        <taxon>Temnothorax</taxon>
    </lineage>
</organism>
<reference evidence="1 2" key="1">
    <citation type="journal article" date="2019" name="Philos. Trans. R. Soc. Lond., B, Biol. Sci.">
        <title>Ant behaviour and brain gene expression of defending hosts depend on the ecological success of the intruding social parasite.</title>
        <authorList>
            <person name="Kaur R."/>
            <person name="Stoldt M."/>
            <person name="Jongepier E."/>
            <person name="Feldmeyer B."/>
            <person name="Menzel F."/>
            <person name="Bornberg-Bauer E."/>
            <person name="Foitzik S."/>
        </authorList>
    </citation>
    <scope>NUCLEOTIDE SEQUENCE [LARGE SCALE GENOMIC DNA]</scope>
    <source>
        <tissue evidence="1">Whole body</tissue>
    </source>
</reference>
<sequence>YPRLALLWFFESTLNRYRSGVPIEARDQELHTKSDILKSTPSLSPYTLPLPAFRTVWKILTKHEKALDKQARDVNAKLIEENDIFRVVLRGDAGRLISLSAKLCLKEDRGTFSTRCLLLLVDPPLPLGPVQGVFRALSHIAHETSMRIPCEHHQHNVHHYPVITAPIDRHRLVGINFVLLEVEGCYVTRDKQRSTDSRTAVTAKAFPAESTSGYAHFARMFFEKHVNIVCNGLLTLYGDTSWTARPFLLPFPGRDSEPKRGESSRGGGSEAVLWRLRRDRSYEITAAAEQTSFVEFGQDFNR</sequence>
<comment type="caution">
    <text evidence="1">The sequence shown here is derived from an EMBL/GenBank/DDBJ whole genome shotgun (WGS) entry which is preliminary data.</text>
</comment>
<dbReference type="AlphaFoldDB" id="A0A4V3SCF7"/>
<protein>
    <submittedName>
        <fullName evidence="1">Uncharacterized protein</fullName>
    </submittedName>
</protein>
<feature type="non-terminal residue" evidence="1">
    <location>
        <position position="1"/>
    </location>
</feature>